<dbReference type="Gene3D" id="1.10.1280.10">
    <property type="entry name" value="Di-copper center containing domain from catechol oxidase"/>
    <property type="match status" value="1"/>
</dbReference>
<keyword evidence="2" id="KW-0560">Oxidoreductase</keyword>
<sequence length="141" mass="15366">MTPTVHATANFMHWHRYYIWTYETALGTECDYKGYHSPIFNGDEWSMGDNGGPIGSHAGMNLGPGATLPGGPGGGCISQGPFANLTIYLGPLAPTIDPELNIKPNPRADGFGNNTRCHRRDLSNFFTELPTALRSLNPHHQ</sequence>
<dbReference type="EC" id="1.14.18.1" evidence="2"/>
<dbReference type="InterPro" id="IPR008922">
    <property type="entry name" value="Di-copper_centre_dom_sf"/>
</dbReference>
<protein>
    <submittedName>
        <fullName evidence="2">Tyrosinase</fullName>
        <ecNumber evidence="2">1.14.18.1</ecNumber>
    </submittedName>
</protein>
<gene>
    <name evidence="2" type="ORF">G6011_01982</name>
</gene>
<dbReference type="InterPro" id="IPR002227">
    <property type="entry name" value="Tyrosinase_Cu-bd"/>
</dbReference>
<dbReference type="EMBL" id="JAANER010000006">
    <property type="protein sequence ID" value="KAG9188059.1"/>
    <property type="molecule type" value="Genomic_DNA"/>
</dbReference>
<dbReference type="Proteomes" id="UP001199106">
    <property type="component" value="Unassembled WGS sequence"/>
</dbReference>
<dbReference type="AlphaFoldDB" id="A0AAD4FI90"/>
<evidence type="ECO:0000313" key="2">
    <source>
        <dbReference type="EMBL" id="KAG9188059.1"/>
    </source>
</evidence>
<accession>A0AAD4FI90</accession>
<dbReference type="SUPFAM" id="SSF48056">
    <property type="entry name" value="Di-copper centre-containing domain"/>
    <property type="match status" value="1"/>
</dbReference>
<keyword evidence="3" id="KW-1185">Reference proteome</keyword>
<comment type="caution">
    <text evidence="2">The sequence shown here is derived from an EMBL/GenBank/DDBJ whole genome shotgun (WGS) entry which is preliminary data.</text>
</comment>
<evidence type="ECO:0000259" key="1">
    <source>
        <dbReference type="Pfam" id="PF00264"/>
    </source>
</evidence>
<proteinExistence type="predicted"/>
<organism evidence="2 3">
    <name type="scientific">Alternaria panax</name>
    <dbReference type="NCBI Taxonomy" id="48097"/>
    <lineage>
        <taxon>Eukaryota</taxon>
        <taxon>Fungi</taxon>
        <taxon>Dikarya</taxon>
        <taxon>Ascomycota</taxon>
        <taxon>Pezizomycotina</taxon>
        <taxon>Dothideomycetes</taxon>
        <taxon>Pleosporomycetidae</taxon>
        <taxon>Pleosporales</taxon>
        <taxon>Pleosporineae</taxon>
        <taxon>Pleosporaceae</taxon>
        <taxon>Alternaria</taxon>
        <taxon>Alternaria sect. Panax</taxon>
    </lineage>
</organism>
<dbReference type="GO" id="GO:0004503">
    <property type="term" value="F:tyrosinase activity"/>
    <property type="evidence" value="ECO:0007669"/>
    <property type="project" value="UniProtKB-EC"/>
</dbReference>
<feature type="domain" description="Tyrosinase copper-binding" evidence="1">
    <location>
        <begin position="4"/>
        <end position="132"/>
    </location>
</feature>
<dbReference type="Pfam" id="PF00264">
    <property type="entry name" value="Tyrosinase"/>
    <property type="match status" value="1"/>
</dbReference>
<name>A0AAD4FI90_9PLEO</name>
<evidence type="ECO:0000313" key="3">
    <source>
        <dbReference type="Proteomes" id="UP001199106"/>
    </source>
</evidence>
<reference evidence="2" key="1">
    <citation type="submission" date="2021-07" db="EMBL/GenBank/DDBJ databases">
        <title>Genome Resource of American Ginseng Black Spot Pathogen Alternaria panax.</title>
        <authorList>
            <person name="Qiu C."/>
            <person name="Wang W."/>
            <person name="Liu Z."/>
        </authorList>
    </citation>
    <scope>NUCLEOTIDE SEQUENCE</scope>
    <source>
        <strain evidence="2">BNCC115425</strain>
    </source>
</reference>